<dbReference type="CDD" id="cd01066">
    <property type="entry name" value="APP_MetAP"/>
    <property type="match status" value="1"/>
</dbReference>
<accession>A0A9Y1BMF6</accession>
<dbReference type="Gene3D" id="3.40.350.10">
    <property type="entry name" value="Creatinase/prolidase N-terminal domain"/>
    <property type="match status" value="1"/>
</dbReference>
<proteinExistence type="predicted"/>
<dbReference type="PANTHER" id="PTHR46112">
    <property type="entry name" value="AMINOPEPTIDASE"/>
    <property type="match status" value="1"/>
</dbReference>
<dbReference type="EMBL" id="CP084166">
    <property type="protein sequence ID" value="UJG41768.1"/>
    <property type="molecule type" value="Genomic_DNA"/>
</dbReference>
<dbReference type="AlphaFoldDB" id="A0A9Y1BMF6"/>
<feature type="domain" description="Peptidase M24" evidence="1">
    <location>
        <begin position="151"/>
        <end position="383"/>
    </location>
</feature>
<name>A0A9Y1BMF6_9ARCH</name>
<feature type="domain" description="Creatinase N-terminal" evidence="2">
    <location>
        <begin position="16"/>
        <end position="142"/>
    </location>
</feature>
<dbReference type="Pfam" id="PF00557">
    <property type="entry name" value="Peptidase_M24"/>
    <property type="match status" value="1"/>
</dbReference>
<gene>
    <name evidence="3" type="ORF">K9W45_04710</name>
</gene>
<dbReference type="InterPro" id="IPR029149">
    <property type="entry name" value="Creatin/AminoP/Spt16_N"/>
</dbReference>
<dbReference type="Proteomes" id="UP001201020">
    <property type="component" value="Chromosome"/>
</dbReference>
<reference evidence="3" key="1">
    <citation type="journal article" date="2022" name="Nat. Microbiol.">
        <title>Unique mobile elements and scalable gene flow at the prokaryote-eukaryote boundary revealed by circularized Asgard archaea genomes.</title>
        <authorList>
            <person name="Wu F."/>
            <person name="Speth D.R."/>
            <person name="Philosof A."/>
            <person name="Cremiere A."/>
            <person name="Narayanan A."/>
            <person name="Barco R.A."/>
            <person name="Connon S.A."/>
            <person name="Amend J.P."/>
            <person name="Antoshechkin I.A."/>
            <person name="Orphan V.J."/>
        </authorList>
    </citation>
    <scope>NUCLEOTIDE SEQUENCE</scope>
    <source>
        <strain evidence="3">PM71</strain>
    </source>
</reference>
<dbReference type="InterPro" id="IPR036005">
    <property type="entry name" value="Creatinase/aminopeptidase-like"/>
</dbReference>
<sequence>MILEKDDIPKEEFEERIQRLQKKLAELDIDFSIIQYKSDLYYYSGTGQSCLLFIPQEGESILFARRVLDRIKEETIIENIVPIRRTNEIINHLEKKEFELGKEGLIGLEGDVLPYDLFQKLAKLFPEKKTTSIGRVLRELRASKSKNEINQIAKAAKILDEVHSKVLEIIKPGMTEIEASGLLYAEMRKNGAQASVRSRDFYTEAGGNGIVLSGINTGISSYTLTATAGPGLHQSNPWGPSKKKIKQDEIVLVDISATYKGYIADETRCYVFGNPSDSIKELYYQSWLCEKKVAELLKVGKKVSEIYMASYEFAKELGLDKTMMLGGQIPFLAHGVGLELNDLPVIIKRSDYVIQEGNVLAVEPKLIFPNRMTLGSENTYAIEQSKVKQLTHAPQPLIG</sequence>
<dbReference type="InterPro" id="IPR000994">
    <property type="entry name" value="Pept_M24"/>
</dbReference>
<dbReference type="SUPFAM" id="SSF55920">
    <property type="entry name" value="Creatinase/aminopeptidase"/>
    <property type="match status" value="1"/>
</dbReference>
<organism evidence="3">
    <name type="scientific">Candidatus Heimdallarchaeum aukensis</name>
    <dbReference type="NCBI Taxonomy" id="2876573"/>
    <lineage>
        <taxon>Archaea</taxon>
        <taxon>Promethearchaeati</taxon>
        <taxon>Candidatus Heimdallarchaeota</taxon>
        <taxon>Candidatus Heimdallarchaeia (ex Rinke et al. 2021) (nom. nud.)</taxon>
        <taxon>Candidatus Heimdallarchaeales</taxon>
        <taxon>Candidatus Heimdallarchaeaceae</taxon>
        <taxon>Candidatus Heimdallarchaeum</taxon>
    </lineage>
</organism>
<evidence type="ECO:0000259" key="1">
    <source>
        <dbReference type="Pfam" id="PF00557"/>
    </source>
</evidence>
<evidence type="ECO:0000313" key="3">
    <source>
        <dbReference type="EMBL" id="UJG41768.1"/>
    </source>
</evidence>
<dbReference type="SUPFAM" id="SSF53092">
    <property type="entry name" value="Creatinase/prolidase N-terminal domain"/>
    <property type="match status" value="1"/>
</dbReference>
<dbReference type="InterPro" id="IPR050659">
    <property type="entry name" value="Peptidase_M24B"/>
</dbReference>
<dbReference type="InterPro" id="IPR000587">
    <property type="entry name" value="Creatinase_N"/>
</dbReference>
<evidence type="ECO:0000259" key="2">
    <source>
        <dbReference type="Pfam" id="PF01321"/>
    </source>
</evidence>
<dbReference type="Gene3D" id="3.90.230.10">
    <property type="entry name" value="Creatinase/methionine aminopeptidase superfamily"/>
    <property type="match status" value="1"/>
</dbReference>
<dbReference type="PANTHER" id="PTHR46112:SF2">
    <property type="entry name" value="XAA-PRO AMINOPEPTIDASE P-RELATED"/>
    <property type="match status" value="1"/>
</dbReference>
<protein>
    <submittedName>
        <fullName evidence="3">Xaa-Pro peptidase family protein</fullName>
    </submittedName>
</protein>
<dbReference type="Pfam" id="PF01321">
    <property type="entry name" value="Creatinase_N"/>
    <property type="match status" value="1"/>
</dbReference>